<reference evidence="2" key="1">
    <citation type="submission" date="2021-02" db="EMBL/GenBank/DDBJ databases">
        <authorList>
            <person name="Nowell W R."/>
        </authorList>
    </citation>
    <scope>NUCLEOTIDE SEQUENCE</scope>
</reference>
<dbReference type="AlphaFoldDB" id="A0A819KTR1"/>
<comment type="caution">
    <text evidence="2">The sequence shown here is derived from an EMBL/GenBank/DDBJ whole genome shotgun (WGS) entry which is preliminary data.</text>
</comment>
<protein>
    <submittedName>
        <fullName evidence="2">Uncharacterized protein</fullName>
    </submittedName>
</protein>
<proteinExistence type="predicted"/>
<sequence>MLRDNKVLTELYVYNNAMRDAGAQHFADALRENKTLIRLDLSATQTGDAGASHLADALRDNKTLNELWIGNNRISSSLLDHLEHQYINSTTTATCNFTACNSQRISCSSNLNCDCFSLTSNSNIGICALSTLSCESFVRCNMDNVTCSIESTICVNSTRCGQPICYPLPMANKQICPPKTVTITTTTQKTTTTIKTSTATTTQKLTTTTKISTTTPTSTVHPDITTSQSGTTPMPKYTALLLSDSEAAVQNLINFLQSAGISCTYSSNNVQYYDGTPDAATFGVVIIVNSNSYGYNMPASGQQSILNAQQNNATGVVLTEWAAYQFSIGLWTTLLPLQLFTRSAGTTTNITMNLTIPNHPIWTNLSASFTSTSIVGCNTGGSLINNGTVLATCLQCDGGPGVAVRPSSILATVGRVVQIAHAGHYTVGGANFNWANDINLSTMMINAVKWAANLI</sequence>
<organism evidence="2 3">
    <name type="scientific">Adineta steineri</name>
    <dbReference type="NCBI Taxonomy" id="433720"/>
    <lineage>
        <taxon>Eukaryota</taxon>
        <taxon>Metazoa</taxon>
        <taxon>Spiralia</taxon>
        <taxon>Gnathifera</taxon>
        <taxon>Rotifera</taxon>
        <taxon>Eurotatoria</taxon>
        <taxon>Bdelloidea</taxon>
        <taxon>Adinetida</taxon>
        <taxon>Adinetidae</taxon>
        <taxon>Adineta</taxon>
    </lineage>
</organism>
<dbReference type="Proteomes" id="UP000663844">
    <property type="component" value="Unassembled WGS sequence"/>
</dbReference>
<dbReference type="PANTHER" id="PTHR24111:SF0">
    <property type="entry name" value="LEUCINE-RICH REPEAT-CONTAINING PROTEIN"/>
    <property type="match status" value="1"/>
</dbReference>
<dbReference type="InterPro" id="IPR052201">
    <property type="entry name" value="LRR-containing_regulator"/>
</dbReference>
<evidence type="ECO:0000256" key="1">
    <source>
        <dbReference type="ARBA" id="ARBA00022737"/>
    </source>
</evidence>
<dbReference type="Gene3D" id="3.80.10.10">
    <property type="entry name" value="Ribonuclease Inhibitor"/>
    <property type="match status" value="1"/>
</dbReference>
<dbReference type="InterPro" id="IPR032675">
    <property type="entry name" value="LRR_dom_sf"/>
</dbReference>
<dbReference type="PANTHER" id="PTHR24111">
    <property type="entry name" value="LEUCINE-RICH REPEAT-CONTAINING PROTEIN 34"/>
    <property type="match status" value="1"/>
</dbReference>
<dbReference type="SUPFAM" id="SSF52317">
    <property type="entry name" value="Class I glutamine amidotransferase-like"/>
    <property type="match status" value="1"/>
</dbReference>
<dbReference type="SMART" id="SM00368">
    <property type="entry name" value="LRR_RI"/>
    <property type="match status" value="2"/>
</dbReference>
<evidence type="ECO:0000313" key="3">
    <source>
        <dbReference type="Proteomes" id="UP000663844"/>
    </source>
</evidence>
<name>A0A819KTR1_9BILA</name>
<keyword evidence="1" id="KW-0677">Repeat</keyword>
<accession>A0A819KTR1</accession>
<dbReference type="EMBL" id="CAJOAZ010002704">
    <property type="protein sequence ID" value="CAF3952567.1"/>
    <property type="molecule type" value="Genomic_DNA"/>
</dbReference>
<dbReference type="SUPFAM" id="SSF52047">
    <property type="entry name" value="RNI-like"/>
    <property type="match status" value="1"/>
</dbReference>
<gene>
    <name evidence="2" type="ORF">OXD698_LOCUS26781</name>
</gene>
<evidence type="ECO:0000313" key="2">
    <source>
        <dbReference type="EMBL" id="CAF3952567.1"/>
    </source>
</evidence>
<dbReference type="InterPro" id="IPR029062">
    <property type="entry name" value="Class_I_gatase-like"/>
</dbReference>